<accession>A0A212QWB8</accession>
<dbReference type="Gene3D" id="2.40.50.140">
    <property type="entry name" value="Nucleic acid-binding proteins"/>
    <property type="match status" value="1"/>
</dbReference>
<dbReference type="InterPro" id="IPR036567">
    <property type="entry name" value="RHF-like"/>
</dbReference>
<dbReference type="InterPro" id="IPR012340">
    <property type="entry name" value="NA-bd_OB-fold"/>
</dbReference>
<dbReference type="Gene3D" id="3.30.160.100">
    <property type="entry name" value="Ribosome hibernation promotion factor-like"/>
    <property type="match status" value="1"/>
</dbReference>
<dbReference type="OrthoDB" id="9782252at2"/>
<evidence type="ECO:0000313" key="2">
    <source>
        <dbReference type="Proteomes" id="UP000197065"/>
    </source>
</evidence>
<dbReference type="InterPro" id="IPR003489">
    <property type="entry name" value="RHF/RaiA"/>
</dbReference>
<dbReference type="AlphaFoldDB" id="A0A212QWB8"/>
<gene>
    <name evidence="1" type="ORF">SAMN07250955_10422</name>
</gene>
<name>A0A212QWB8_9PROT</name>
<proteinExistence type="predicted"/>
<sequence>MDTPLQVAFKDMETSAFLEGHIRERVAKLERFHPRIVSCRVVVEVPRRAPGSGKNPLAITIEIEIPGKKLIAKAEDEMRESKGGDRTAVFNRAFDAMQRQLEDNAQQKGRQARAREATGETGVIARLFREQNYGFVEIVGEPQLYFSRAVVLDNFFDKLEVGAAVRVTRAAVEGPMGPQASSIQRLGDHTHLY</sequence>
<dbReference type="Pfam" id="PF02482">
    <property type="entry name" value="Ribosomal_S30AE"/>
    <property type="match status" value="1"/>
</dbReference>
<dbReference type="Proteomes" id="UP000197065">
    <property type="component" value="Unassembled WGS sequence"/>
</dbReference>
<protein>
    <submittedName>
        <fullName evidence="1">Ribosome-associated translation inhibitor RaiA</fullName>
    </submittedName>
</protein>
<reference evidence="1 2" key="1">
    <citation type="submission" date="2017-06" db="EMBL/GenBank/DDBJ databases">
        <authorList>
            <person name="Kim H.J."/>
            <person name="Triplett B.A."/>
        </authorList>
    </citation>
    <scope>NUCLEOTIDE SEQUENCE [LARGE SCALE GENOMIC DNA]</scope>
    <source>
        <strain evidence="1 2">B29T1</strain>
    </source>
</reference>
<dbReference type="SUPFAM" id="SSF69754">
    <property type="entry name" value="Ribosome binding protein Y (YfiA homologue)"/>
    <property type="match status" value="1"/>
</dbReference>
<evidence type="ECO:0000313" key="1">
    <source>
        <dbReference type="EMBL" id="SNB64040.1"/>
    </source>
</evidence>
<dbReference type="RefSeq" id="WP_088560626.1">
    <property type="nucleotide sequence ID" value="NZ_FYEH01000004.1"/>
</dbReference>
<organism evidence="1 2">
    <name type="scientific">Arboricoccus pini</name>
    <dbReference type="NCBI Taxonomy" id="1963835"/>
    <lineage>
        <taxon>Bacteria</taxon>
        <taxon>Pseudomonadati</taxon>
        <taxon>Pseudomonadota</taxon>
        <taxon>Alphaproteobacteria</taxon>
        <taxon>Geminicoccales</taxon>
        <taxon>Geminicoccaceae</taxon>
        <taxon>Arboricoccus</taxon>
    </lineage>
</organism>
<keyword evidence="2" id="KW-1185">Reference proteome</keyword>
<dbReference type="EMBL" id="FYEH01000004">
    <property type="protein sequence ID" value="SNB64040.1"/>
    <property type="molecule type" value="Genomic_DNA"/>
</dbReference>